<organism evidence="2 3">
    <name type="scientific">Petrolisthes cinctipes</name>
    <name type="common">Flat porcelain crab</name>
    <dbReference type="NCBI Taxonomy" id="88211"/>
    <lineage>
        <taxon>Eukaryota</taxon>
        <taxon>Metazoa</taxon>
        <taxon>Ecdysozoa</taxon>
        <taxon>Arthropoda</taxon>
        <taxon>Crustacea</taxon>
        <taxon>Multicrustacea</taxon>
        <taxon>Malacostraca</taxon>
        <taxon>Eumalacostraca</taxon>
        <taxon>Eucarida</taxon>
        <taxon>Decapoda</taxon>
        <taxon>Pleocyemata</taxon>
        <taxon>Anomura</taxon>
        <taxon>Galatheoidea</taxon>
        <taxon>Porcellanidae</taxon>
        <taxon>Petrolisthes</taxon>
    </lineage>
</organism>
<dbReference type="EMBL" id="JAWQEG010001967">
    <property type="protein sequence ID" value="KAK3875435.1"/>
    <property type="molecule type" value="Genomic_DNA"/>
</dbReference>
<gene>
    <name evidence="2" type="ORF">Pcinc_019692</name>
</gene>
<sequence>MDDGMIEKSLSNPQPHEHDDLQTQLSPLVEPQSSTFHTPDTWQGFQRRLDLSSVGTSSTSDNLLTSPKSLIRELQTHAPQGMRYVVTLVPDEDETSFEAVIKARGGPSTSATQPQKRHRISMHGAVLTDEKFLEQQKNKEKEEDTGSRRE</sequence>
<comment type="caution">
    <text evidence="2">The sequence shown here is derived from an EMBL/GenBank/DDBJ whole genome shotgun (WGS) entry which is preliminary data.</text>
</comment>
<keyword evidence="3" id="KW-1185">Reference proteome</keyword>
<evidence type="ECO:0000313" key="2">
    <source>
        <dbReference type="EMBL" id="KAK3875435.1"/>
    </source>
</evidence>
<proteinExistence type="predicted"/>
<dbReference type="AlphaFoldDB" id="A0AAE1FL15"/>
<evidence type="ECO:0000256" key="1">
    <source>
        <dbReference type="SAM" id="MobiDB-lite"/>
    </source>
</evidence>
<feature type="compositionally biased region" description="Polar residues" evidence="1">
    <location>
        <begin position="22"/>
        <end position="41"/>
    </location>
</feature>
<feature type="region of interest" description="Disordered" evidence="1">
    <location>
        <begin position="1"/>
        <end position="41"/>
    </location>
</feature>
<protein>
    <submittedName>
        <fullName evidence="2">Uncharacterized protein</fullName>
    </submittedName>
</protein>
<reference evidence="2" key="1">
    <citation type="submission" date="2023-10" db="EMBL/GenBank/DDBJ databases">
        <title>Genome assemblies of two species of porcelain crab, Petrolisthes cinctipes and Petrolisthes manimaculis (Anomura: Porcellanidae).</title>
        <authorList>
            <person name="Angst P."/>
        </authorList>
    </citation>
    <scope>NUCLEOTIDE SEQUENCE</scope>
    <source>
        <strain evidence="2">PB745_01</strain>
        <tissue evidence="2">Gill</tissue>
    </source>
</reference>
<evidence type="ECO:0000313" key="3">
    <source>
        <dbReference type="Proteomes" id="UP001286313"/>
    </source>
</evidence>
<dbReference type="Proteomes" id="UP001286313">
    <property type="component" value="Unassembled WGS sequence"/>
</dbReference>
<accession>A0AAE1FL15</accession>
<name>A0AAE1FL15_PETCI</name>
<feature type="region of interest" description="Disordered" evidence="1">
    <location>
        <begin position="129"/>
        <end position="150"/>
    </location>
</feature>